<gene>
    <name evidence="3" type="ORF">GMC73_08820</name>
</gene>
<protein>
    <recommendedName>
        <fullName evidence="5">Signal peptide containing protein</fullName>
    </recommendedName>
</protein>
<keyword evidence="2" id="KW-1133">Transmembrane helix</keyword>
<sequence>MKRILDRFDNSPLWIRLVTVLTLSFILVAGLYTVKKNTAAQVTTEIQPAKKTGSLPVKKETKEEKEKKEEKKNTEAAEKAVVQMETTPSQDSVNAAQAAVKKVKDATQKQSLEARIQYIANYYGLTYESGTVTTQQTQTDANANTNANANANANDNANANAGVAGGNATVQPQQQQQNAPAAATGAEEPAQAGQ</sequence>
<feature type="region of interest" description="Disordered" evidence="1">
    <location>
        <begin position="53"/>
        <end position="76"/>
    </location>
</feature>
<proteinExistence type="predicted"/>
<dbReference type="EMBL" id="WMYY01000010">
    <property type="protein sequence ID" value="MTR67318.1"/>
    <property type="molecule type" value="Genomic_DNA"/>
</dbReference>
<comment type="caution">
    <text evidence="3">The sequence shown here is derived from an EMBL/GenBank/DDBJ whole genome shotgun (WGS) entry which is preliminary data.</text>
</comment>
<evidence type="ECO:0000256" key="1">
    <source>
        <dbReference type="SAM" id="MobiDB-lite"/>
    </source>
</evidence>
<dbReference type="RefSeq" id="WP_003012477.1">
    <property type="nucleotide sequence ID" value="NZ_JAQDHM010000004.1"/>
</dbReference>
<reference evidence="3 4" key="1">
    <citation type="journal article" date="2019" name="Nat. Med.">
        <title>A library of human gut bacterial isolates paired with longitudinal multiomics data enables mechanistic microbiome research.</title>
        <authorList>
            <person name="Poyet M."/>
            <person name="Groussin M."/>
            <person name="Gibbons S.M."/>
            <person name="Avila-Pacheco J."/>
            <person name="Jiang X."/>
            <person name="Kearney S.M."/>
            <person name="Perrotta A.R."/>
            <person name="Berdy B."/>
            <person name="Zhao S."/>
            <person name="Lieberman T.D."/>
            <person name="Swanson P.K."/>
            <person name="Smith M."/>
            <person name="Roesemann S."/>
            <person name="Alexander J.E."/>
            <person name="Rich S.A."/>
            <person name="Livny J."/>
            <person name="Vlamakis H."/>
            <person name="Clish C."/>
            <person name="Bullock K."/>
            <person name="Deik A."/>
            <person name="Scott J."/>
            <person name="Pierce K.A."/>
            <person name="Xavier R.J."/>
            <person name="Alm E.J."/>
        </authorList>
    </citation>
    <scope>NUCLEOTIDE SEQUENCE [LARGE SCALE GENOMIC DNA]</scope>
    <source>
        <strain evidence="3 4">BIOML-A12</strain>
    </source>
</reference>
<evidence type="ECO:0000313" key="4">
    <source>
        <dbReference type="Proteomes" id="UP000460220"/>
    </source>
</evidence>
<evidence type="ECO:0008006" key="5">
    <source>
        <dbReference type="Google" id="ProtNLM"/>
    </source>
</evidence>
<feature type="compositionally biased region" description="Basic and acidic residues" evidence="1">
    <location>
        <begin position="57"/>
        <end position="76"/>
    </location>
</feature>
<evidence type="ECO:0000313" key="3">
    <source>
        <dbReference type="EMBL" id="MTR67318.1"/>
    </source>
</evidence>
<feature type="transmembrane region" description="Helical" evidence="2">
    <location>
        <begin position="13"/>
        <end position="34"/>
    </location>
</feature>
<keyword evidence="2" id="KW-0812">Transmembrane</keyword>
<feature type="region of interest" description="Disordered" evidence="1">
    <location>
        <begin position="150"/>
        <end position="194"/>
    </location>
</feature>
<accession>A0A414JZR8</accession>
<dbReference type="Proteomes" id="UP000460220">
    <property type="component" value="Unassembled WGS sequence"/>
</dbReference>
<dbReference type="AlphaFoldDB" id="A0A414JZR8"/>
<keyword evidence="2" id="KW-0472">Membrane</keyword>
<organism evidence="3 4">
    <name type="scientific">Streptococcus parasanguinis</name>
    <dbReference type="NCBI Taxonomy" id="1318"/>
    <lineage>
        <taxon>Bacteria</taxon>
        <taxon>Bacillati</taxon>
        <taxon>Bacillota</taxon>
        <taxon>Bacilli</taxon>
        <taxon>Lactobacillales</taxon>
        <taxon>Streptococcaceae</taxon>
        <taxon>Streptococcus</taxon>
    </lineage>
</organism>
<name>A0A414JZR8_STRPA</name>
<evidence type="ECO:0000256" key="2">
    <source>
        <dbReference type="SAM" id="Phobius"/>
    </source>
</evidence>